<evidence type="ECO:0000256" key="1">
    <source>
        <dbReference type="ARBA" id="ARBA00004567"/>
    </source>
</evidence>
<name>E4X7I4_OIKDI</name>
<evidence type="ECO:0000256" key="3">
    <source>
        <dbReference type="ARBA" id="ARBA00022816"/>
    </source>
</evidence>
<evidence type="ECO:0000256" key="2">
    <source>
        <dbReference type="ARBA" id="ARBA00022448"/>
    </source>
</evidence>
<evidence type="ECO:0000313" key="9">
    <source>
        <dbReference type="Proteomes" id="UP000001307"/>
    </source>
</evidence>
<dbReference type="GO" id="GO:0008139">
    <property type="term" value="F:nuclear localization sequence binding"/>
    <property type="evidence" value="ECO:0007669"/>
    <property type="project" value="InterPro"/>
</dbReference>
<dbReference type="PANTHER" id="PTHR13437">
    <property type="entry name" value="NUCLEOPORIN P58/P45 NUCLEOPORIN-LIKE PROTEIN 1"/>
    <property type="match status" value="1"/>
</dbReference>
<dbReference type="GO" id="GO:0051028">
    <property type="term" value="P:mRNA transport"/>
    <property type="evidence" value="ECO:0007669"/>
    <property type="project" value="UniProtKB-KW"/>
</dbReference>
<keyword evidence="2" id="KW-0813">Transport</keyword>
<dbReference type="GO" id="GO:0015031">
    <property type="term" value="P:protein transport"/>
    <property type="evidence" value="ECO:0007669"/>
    <property type="project" value="UniProtKB-KW"/>
</dbReference>
<dbReference type="Proteomes" id="UP000001307">
    <property type="component" value="Unassembled WGS sequence"/>
</dbReference>
<dbReference type="OrthoDB" id="2538017at2759"/>
<evidence type="ECO:0000313" key="8">
    <source>
        <dbReference type="EMBL" id="CBY18656.1"/>
    </source>
</evidence>
<gene>
    <name evidence="8" type="ORF">GSOID_T00003520001</name>
</gene>
<keyword evidence="9" id="KW-1185">Reference proteome</keyword>
<keyword evidence="3" id="KW-0509">mRNA transport</keyword>
<dbReference type="AlphaFoldDB" id="E4X7I4"/>
<comment type="subcellular location">
    <subcellularLocation>
        <location evidence="1">Nucleus</location>
        <location evidence="1">Nuclear pore complex</location>
    </subcellularLocation>
</comment>
<protein>
    <recommendedName>
        <fullName evidence="10">Nucleoporin p58/p45</fullName>
    </recommendedName>
</protein>
<evidence type="ECO:0000256" key="7">
    <source>
        <dbReference type="ARBA" id="ARBA00023242"/>
    </source>
</evidence>
<dbReference type="Pfam" id="PF15967">
    <property type="entry name" value="Nucleoporin_FG2"/>
    <property type="match status" value="1"/>
</dbReference>
<dbReference type="PANTHER" id="PTHR13437:SF2">
    <property type="entry name" value="NUCLEOPORIN P58_P45"/>
    <property type="match status" value="1"/>
</dbReference>
<dbReference type="GO" id="GO:0005643">
    <property type="term" value="C:nuclear pore"/>
    <property type="evidence" value="ECO:0007669"/>
    <property type="project" value="UniProtKB-SubCell"/>
</dbReference>
<dbReference type="Gene3D" id="6.10.140.1350">
    <property type="match status" value="1"/>
</dbReference>
<accession>E4X7I4</accession>
<dbReference type="EMBL" id="FN653028">
    <property type="protein sequence ID" value="CBY18656.1"/>
    <property type="molecule type" value="Genomic_DNA"/>
</dbReference>
<sequence length="441" mass="44794">MFNFGKTTTTTSGSAGGSLPTPSFSFGGGASATTTNASGGLSFGAQASSTPAAKTGGFSFGASAAPSTSAPSLSFGGSSTNTTAPSSGFSLGGATTNSGFSLGGATTTTASSGFSLGGATATTAAAPATLGGTSGFSFGGGSTATTTSTGSTTTAPSLFSAPATATTTAAAAAPSLFGATSGGLSFGSSTTATTAPTSLTTTTTSAPIGLGGAGYSDTKEAEKAATPAAKPIKDQHVNPEIGALVTALEGHIKKEKEESSEVAKFSQRQLMKIKENTASLELMVRALKTSLQKDETSVGHISAKASELQNHIEMAQRTNDTHPSHQYENHLPNKYFHDLAIDFERKLMIYRSQIDQLEAHLAVGNETALAELPLALEKLHQTYIALAAGVQIIITALHKVKQKYLNYRRQIRGDTSDPFLNKNKPKVVEDNGPSVGLESNN</sequence>
<dbReference type="InParanoid" id="E4X7I4"/>
<keyword evidence="5" id="KW-0811">Translocation</keyword>
<evidence type="ECO:0000256" key="6">
    <source>
        <dbReference type="ARBA" id="ARBA00023132"/>
    </source>
</evidence>
<reference evidence="8" key="1">
    <citation type="journal article" date="2010" name="Science">
        <title>Plasticity of animal genome architecture unmasked by rapid evolution of a pelagic tunicate.</title>
        <authorList>
            <person name="Denoeud F."/>
            <person name="Henriet S."/>
            <person name="Mungpakdee S."/>
            <person name="Aury J.M."/>
            <person name="Da Silva C."/>
            <person name="Brinkmann H."/>
            <person name="Mikhaleva J."/>
            <person name="Olsen L.C."/>
            <person name="Jubin C."/>
            <person name="Canestro C."/>
            <person name="Bouquet J.M."/>
            <person name="Danks G."/>
            <person name="Poulain J."/>
            <person name="Campsteijn C."/>
            <person name="Adamski M."/>
            <person name="Cross I."/>
            <person name="Yadetie F."/>
            <person name="Muffato M."/>
            <person name="Louis A."/>
            <person name="Butcher S."/>
            <person name="Tsagkogeorga G."/>
            <person name="Konrad A."/>
            <person name="Singh S."/>
            <person name="Jensen M.F."/>
            <person name="Cong E.H."/>
            <person name="Eikeseth-Otteraa H."/>
            <person name="Noel B."/>
            <person name="Anthouard V."/>
            <person name="Porcel B.M."/>
            <person name="Kachouri-Lafond R."/>
            <person name="Nishino A."/>
            <person name="Ugolini M."/>
            <person name="Chourrout P."/>
            <person name="Nishida H."/>
            <person name="Aasland R."/>
            <person name="Huzurbazar S."/>
            <person name="Westhof E."/>
            <person name="Delsuc F."/>
            <person name="Lehrach H."/>
            <person name="Reinhardt R."/>
            <person name="Weissenbach J."/>
            <person name="Roy S.W."/>
            <person name="Artiguenave F."/>
            <person name="Postlethwait J.H."/>
            <person name="Manak J.R."/>
            <person name="Thompson E.M."/>
            <person name="Jaillon O."/>
            <person name="Du Pasquier L."/>
            <person name="Boudinot P."/>
            <person name="Liberles D.A."/>
            <person name="Volff J.N."/>
            <person name="Philippe H."/>
            <person name="Lenhard B."/>
            <person name="Roest Crollius H."/>
            <person name="Wincker P."/>
            <person name="Chourrout D."/>
        </authorList>
    </citation>
    <scope>NUCLEOTIDE SEQUENCE [LARGE SCALE GENOMIC DNA]</scope>
</reference>
<dbReference type="FunCoup" id="E4X7I4">
    <property type="interactions" value="325"/>
</dbReference>
<organism evidence="8">
    <name type="scientific">Oikopleura dioica</name>
    <name type="common">Tunicate</name>
    <dbReference type="NCBI Taxonomy" id="34765"/>
    <lineage>
        <taxon>Eukaryota</taxon>
        <taxon>Metazoa</taxon>
        <taxon>Chordata</taxon>
        <taxon>Tunicata</taxon>
        <taxon>Appendicularia</taxon>
        <taxon>Copelata</taxon>
        <taxon>Oikopleuridae</taxon>
        <taxon>Oikopleura</taxon>
    </lineage>
</organism>
<keyword evidence="6" id="KW-0906">Nuclear pore complex</keyword>
<evidence type="ECO:0008006" key="10">
    <source>
        <dbReference type="Google" id="ProtNLM"/>
    </source>
</evidence>
<proteinExistence type="predicted"/>
<dbReference type="GO" id="GO:0017056">
    <property type="term" value="F:structural constituent of nuclear pore"/>
    <property type="evidence" value="ECO:0007669"/>
    <property type="project" value="InterPro"/>
</dbReference>
<dbReference type="InterPro" id="IPR024882">
    <property type="entry name" value="NUP58/p45/49"/>
</dbReference>
<keyword evidence="4" id="KW-0653">Protein transport</keyword>
<evidence type="ECO:0000256" key="5">
    <source>
        <dbReference type="ARBA" id="ARBA00023010"/>
    </source>
</evidence>
<keyword evidence="7" id="KW-0539">Nucleus</keyword>
<evidence type="ECO:0000256" key="4">
    <source>
        <dbReference type="ARBA" id="ARBA00022927"/>
    </source>
</evidence>